<dbReference type="PANTHER" id="PTHR43156">
    <property type="entry name" value="STAGE II SPORULATION PROTEIN E-RELATED"/>
    <property type="match status" value="1"/>
</dbReference>
<name>A0ABV4TSP4_9GAMM</name>
<keyword evidence="6" id="KW-1185">Reference proteome</keyword>
<dbReference type="Proteomes" id="UP001575181">
    <property type="component" value="Unassembled WGS sequence"/>
</dbReference>
<dbReference type="SMART" id="SM00304">
    <property type="entry name" value="HAMP"/>
    <property type="match status" value="1"/>
</dbReference>
<dbReference type="SMART" id="SM00331">
    <property type="entry name" value="PP2C_SIG"/>
    <property type="match status" value="1"/>
</dbReference>
<sequence>MPSGQGRIAGLGIRGRSLAVVALVSLLIGAVSLGSLYVVGGNIAEKLGYSVAERYVLGHKARVEGFMQRELTLARRLADSPPVQRWARAEEDPAARAAALDELASLRDLFSGDSYFVVLADSGHYYFKGPEGGDEAPPRITQTLSRSDPKDSWFFDALEGEAPYHLNVDFNRELRETKVWFNVIMRDGDARLGVAGTGVDISHFVRQFVQTEEPGLQAILLNRKGAIQGHENVDNIALNAQVTGTGAGRTALWGHIPDGQRPAVRRHMERLRTGEQRLATFPLTLDGRPRLAALAYLPELDWFTLASLDPQAVLGWPEFLAVAGVLVVALLLALALLGLLFNRFLLQPVAGLARAAEGVARGEYDTQLPEDRRDELGTLAHTFNNMARTVQEYTGSLEERVRERTADLQEANTALGRTNRMLLESISSARRIQEALLPGPGSLEGLPLEHFALWLPRDRVGGDLYVIRQAGDGLLVGVMDCTGHGVPGAVTVMAAHSAFNHAVDRGGLRSPGPILASLNRELRDMLNPESDGADTRGSDNGLEMALCRWEPGADTLRFAATRLSLYRARAGEIEEWAGDRTGLGYRAADPGHRFTEHDVAVEAGDTFYLATDGFLDQGGGPKGLPFGRQRLRTLLAEQAETSLADQRAALVEALAEWQGEREQRDDVTVLGFRPSPRATGPDGRRG</sequence>
<evidence type="ECO:0000256" key="3">
    <source>
        <dbReference type="SAM" id="Phobius"/>
    </source>
</evidence>
<protein>
    <submittedName>
        <fullName evidence="5">SpoIIE family protein phosphatase</fullName>
    </submittedName>
</protein>
<dbReference type="InterPro" id="IPR003660">
    <property type="entry name" value="HAMP_dom"/>
</dbReference>
<dbReference type="Pfam" id="PF07228">
    <property type="entry name" value="SpoIIE"/>
    <property type="match status" value="1"/>
</dbReference>
<keyword evidence="3" id="KW-1133">Transmembrane helix</keyword>
<keyword evidence="3" id="KW-0472">Membrane</keyword>
<dbReference type="Gene3D" id="3.60.40.10">
    <property type="entry name" value="PPM-type phosphatase domain"/>
    <property type="match status" value="1"/>
</dbReference>
<keyword evidence="3" id="KW-0812">Transmembrane</keyword>
<dbReference type="InterPro" id="IPR036457">
    <property type="entry name" value="PPM-type-like_dom_sf"/>
</dbReference>
<evidence type="ECO:0000259" key="4">
    <source>
        <dbReference type="PROSITE" id="PS50885"/>
    </source>
</evidence>
<feature type="region of interest" description="Disordered" evidence="2">
    <location>
        <begin position="660"/>
        <end position="686"/>
    </location>
</feature>
<comment type="caution">
    <text evidence="5">The sequence shown here is derived from an EMBL/GenBank/DDBJ whole genome shotgun (WGS) entry which is preliminary data.</text>
</comment>
<gene>
    <name evidence="5" type="ORF">ACERLL_01590</name>
</gene>
<evidence type="ECO:0000256" key="2">
    <source>
        <dbReference type="SAM" id="MobiDB-lite"/>
    </source>
</evidence>
<dbReference type="PROSITE" id="PS50885">
    <property type="entry name" value="HAMP"/>
    <property type="match status" value="1"/>
</dbReference>
<evidence type="ECO:0000313" key="6">
    <source>
        <dbReference type="Proteomes" id="UP001575181"/>
    </source>
</evidence>
<evidence type="ECO:0000256" key="1">
    <source>
        <dbReference type="ARBA" id="ARBA00022801"/>
    </source>
</evidence>
<feature type="transmembrane region" description="Helical" evidence="3">
    <location>
        <begin position="319"/>
        <end position="341"/>
    </location>
</feature>
<dbReference type="RefSeq" id="WP_373654303.1">
    <property type="nucleotide sequence ID" value="NZ_JBGUAW010000001.1"/>
</dbReference>
<reference evidence="5 6" key="1">
    <citation type="submission" date="2024-08" db="EMBL/GenBank/DDBJ databases">
        <title>Whole-genome sequencing of halo(alkali)philic microorganisms from hypersaline lakes.</title>
        <authorList>
            <person name="Sorokin D.Y."/>
            <person name="Merkel A.Y."/>
            <person name="Messina E."/>
            <person name="Yakimov M."/>
        </authorList>
    </citation>
    <scope>NUCLEOTIDE SEQUENCE [LARGE SCALE GENOMIC DNA]</scope>
    <source>
        <strain evidence="5 6">Cl-TMA</strain>
    </source>
</reference>
<dbReference type="InterPro" id="IPR001932">
    <property type="entry name" value="PPM-type_phosphatase-like_dom"/>
</dbReference>
<feature type="transmembrane region" description="Helical" evidence="3">
    <location>
        <begin position="20"/>
        <end position="40"/>
    </location>
</feature>
<dbReference type="SUPFAM" id="SSF158472">
    <property type="entry name" value="HAMP domain-like"/>
    <property type="match status" value="1"/>
</dbReference>
<dbReference type="InterPro" id="IPR052016">
    <property type="entry name" value="Bact_Sigma-Reg"/>
</dbReference>
<dbReference type="EMBL" id="JBGUAW010000001">
    <property type="protein sequence ID" value="MFA9459518.1"/>
    <property type="molecule type" value="Genomic_DNA"/>
</dbReference>
<keyword evidence="1" id="KW-0378">Hydrolase</keyword>
<evidence type="ECO:0000313" key="5">
    <source>
        <dbReference type="EMBL" id="MFA9459518.1"/>
    </source>
</evidence>
<accession>A0ABV4TSP4</accession>
<dbReference type="Pfam" id="PF00672">
    <property type="entry name" value="HAMP"/>
    <property type="match status" value="1"/>
</dbReference>
<dbReference type="CDD" id="cd06225">
    <property type="entry name" value="HAMP"/>
    <property type="match status" value="1"/>
</dbReference>
<feature type="domain" description="HAMP" evidence="4">
    <location>
        <begin position="343"/>
        <end position="395"/>
    </location>
</feature>
<dbReference type="Gene3D" id="6.10.340.10">
    <property type="match status" value="1"/>
</dbReference>
<dbReference type="PANTHER" id="PTHR43156:SF9">
    <property type="entry name" value="HAMP DOMAIN-CONTAINING PROTEIN"/>
    <property type="match status" value="1"/>
</dbReference>
<proteinExistence type="predicted"/>
<organism evidence="5 6">
    <name type="scientific">Thiohalorhabdus methylotrophus</name>
    <dbReference type="NCBI Taxonomy" id="3242694"/>
    <lineage>
        <taxon>Bacteria</taxon>
        <taxon>Pseudomonadati</taxon>
        <taxon>Pseudomonadota</taxon>
        <taxon>Gammaproteobacteria</taxon>
        <taxon>Thiohalorhabdales</taxon>
        <taxon>Thiohalorhabdaceae</taxon>
        <taxon>Thiohalorhabdus</taxon>
    </lineage>
</organism>